<dbReference type="RefSeq" id="WP_344525250.1">
    <property type="nucleotide sequence ID" value="NZ_BAAAPE010000002.1"/>
</dbReference>
<evidence type="ECO:0000313" key="4">
    <source>
        <dbReference type="EMBL" id="GAA2067389.1"/>
    </source>
</evidence>
<sequence>MTETETDTGTETGTPVQHDWQAWQRSWDRQQEWYMPDREERFRVMLDVVEAVAGPEPVVLDLACGTGSITARLRERLPGARSTALDLDPVLLSIARGTFEGDERVEFVTADLTDPDWPAALPRRPYDAVVTATALHWLSADALRTVYGQIAGVLRDGGVFLNADHMRDDEAPRLNAAMESFHAARKERDRAAGAQDWRDWWTRVADDPVLAGAARRRFELFDDPRLPKPGGDAGIREGRPVTTAWHLDALTGTGFAEVRRMWCSSTDAVLAALR</sequence>
<name>A0ABP5HBA9_9ACTN</name>
<dbReference type="SUPFAM" id="SSF53335">
    <property type="entry name" value="S-adenosyl-L-methionine-dependent methyltransferases"/>
    <property type="match status" value="1"/>
</dbReference>
<comment type="caution">
    <text evidence="4">The sequence shown here is derived from an EMBL/GenBank/DDBJ whole genome shotgun (WGS) entry which is preliminary data.</text>
</comment>
<keyword evidence="1 4" id="KW-0489">Methyltransferase</keyword>
<dbReference type="InterPro" id="IPR029063">
    <property type="entry name" value="SAM-dependent_MTases_sf"/>
</dbReference>
<evidence type="ECO:0000256" key="2">
    <source>
        <dbReference type="ARBA" id="ARBA00022679"/>
    </source>
</evidence>
<evidence type="ECO:0000313" key="5">
    <source>
        <dbReference type="Proteomes" id="UP001500016"/>
    </source>
</evidence>
<reference evidence="5" key="1">
    <citation type="journal article" date="2019" name="Int. J. Syst. Evol. Microbiol.">
        <title>The Global Catalogue of Microorganisms (GCM) 10K type strain sequencing project: providing services to taxonomists for standard genome sequencing and annotation.</title>
        <authorList>
            <consortium name="The Broad Institute Genomics Platform"/>
            <consortium name="The Broad Institute Genome Sequencing Center for Infectious Disease"/>
            <person name="Wu L."/>
            <person name="Ma J."/>
        </authorList>
    </citation>
    <scope>NUCLEOTIDE SEQUENCE [LARGE SCALE GENOMIC DNA]</scope>
    <source>
        <strain evidence="5">JCM 15478</strain>
    </source>
</reference>
<accession>A0ABP5HBA9</accession>
<feature type="domain" description="Methyltransferase" evidence="3">
    <location>
        <begin position="59"/>
        <end position="158"/>
    </location>
</feature>
<keyword evidence="2" id="KW-0808">Transferase</keyword>
<proteinExistence type="predicted"/>
<dbReference type="Proteomes" id="UP001500016">
    <property type="component" value="Unassembled WGS sequence"/>
</dbReference>
<protein>
    <submittedName>
        <fullName evidence="4">Class I SAM-dependent methyltransferase</fullName>
    </submittedName>
</protein>
<dbReference type="CDD" id="cd02440">
    <property type="entry name" value="AdoMet_MTases"/>
    <property type="match status" value="1"/>
</dbReference>
<dbReference type="GO" id="GO:0008168">
    <property type="term" value="F:methyltransferase activity"/>
    <property type="evidence" value="ECO:0007669"/>
    <property type="project" value="UniProtKB-KW"/>
</dbReference>
<dbReference type="Pfam" id="PF13649">
    <property type="entry name" value="Methyltransf_25"/>
    <property type="match status" value="1"/>
</dbReference>
<evidence type="ECO:0000259" key="3">
    <source>
        <dbReference type="Pfam" id="PF13649"/>
    </source>
</evidence>
<dbReference type="PANTHER" id="PTHR43861:SF1">
    <property type="entry name" value="TRANS-ACONITATE 2-METHYLTRANSFERASE"/>
    <property type="match status" value="1"/>
</dbReference>
<dbReference type="PANTHER" id="PTHR43861">
    <property type="entry name" value="TRANS-ACONITATE 2-METHYLTRANSFERASE-RELATED"/>
    <property type="match status" value="1"/>
</dbReference>
<organism evidence="4 5">
    <name type="scientific">Streptomyces albiaxialis</name>
    <dbReference type="NCBI Taxonomy" id="329523"/>
    <lineage>
        <taxon>Bacteria</taxon>
        <taxon>Bacillati</taxon>
        <taxon>Actinomycetota</taxon>
        <taxon>Actinomycetes</taxon>
        <taxon>Kitasatosporales</taxon>
        <taxon>Streptomycetaceae</taxon>
        <taxon>Streptomyces</taxon>
    </lineage>
</organism>
<dbReference type="GO" id="GO:0032259">
    <property type="term" value="P:methylation"/>
    <property type="evidence" value="ECO:0007669"/>
    <property type="project" value="UniProtKB-KW"/>
</dbReference>
<evidence type="ECO:0000256" key="1">
    <source>
        <dbReference type="ARBA" id="ARBA00022603"/>
    </source>
</evidence>
<dbReference type="InterPro" id="IPR041698">
    <property type="entry name" value="Methyltransf_25"/>
</dbReference>
<dbReference type="EMBL" id="BAAAPE010000002">
    <property type="protein sequence ID" value="GAA2067389.1"/>
    <property type="molecule type" value="Genomic_DNA"/>
</dbReference>
<dbReference type="Gene3D" id="3.40.50.150">
    <property type="entry name" value="Vaccinia Virus protein VP39"/>
    <property type="match status" value="1"/>
</dbReference>
<keyword evidence="5" id="KW-1185">Reference proteome</keyword>
<gene>
    <name evidence="4" type="ORF">GCM10009801_14680</name>
</gene>